<evidence type="ECO:0000313" key="1">
    <source>
        <dbReference type="EMBL" id="NKX56695.1"/>
    </source>
</evidence>
<dbReference type="Proteomes" id="UP000544090">
    <property type="component" value="Unassembled WGS sequence"/>
</dbReference>
<dbReference type="AlphaFoldDB" id="A0A7X6K7Q3"/>
<gene>
    <name evidence="1" type="ORF">HGG74_19660</name>
</gene>
<organism evidence="1 2">
    <name type="scientific">Arthrobacter mobilis</name>
    <dbReference type="NCBI Taxonomy" id="2724944"/>
    <lineage>
        <taxon>Bacteria</taxon>
        <taxon>Bacillati</taxon>
        <taxon>Actinomycetota</taxon>
        <taxon>Actinomycetes</taxon>
        <taxon>Micrococcales</taxon>
        <taxon>Micrococcaceae</taxon>
        <taxon>Arthrobacter</taxon>
    </lineage>
</organism>
<proteinExistence type="predicted"/>
<sequence>MTTTTHITTDMNLAGGQAFSTLVVRVRHEDDHGHRFRARLFLGPGSLPGRLER</sequence>
<comment type="caution">
    <text evidence="1">The sequence shown here is derived from an EMBL/GenBank/DDBJ whole genome shotgun (WGS) entry which is preliminary data.</text>
</comment>
<evidence type="ECO:0000313" key="2">
    <source>
        <dbReference type="Proteomes" id="UP000544090"/>
    </source>
</evidence>
<keyword evidence="2" id="KW-1185">Reference proteome</keyword>
<reference evidence="1 2" key="1">
    <citation type="submission" date="2020-04" db="EMBL/GenBank/DDBJ databases">
        <title>Arthrobacter sp. nov.</title>
        <authorList>
            <person name="Liu S."/>
        </authorList>
    </citation>
    <scope>NUCLEOTIDE SEQUENCE [LARGE SCALE GENOMIC DNA]</scope>
    <source>
        <strain evidence="1 2">E918</strain>
    </source>
</reference>
<protein>
    <submittedName>
        <fullName evidence="1">Uncharacterized protein</fullName>
    </submittedName>
</protein>
<dbReference type="RefSeq" id="WP_168489119.1">
    <property type="nucleotide sequence ID" value="NZ_JAAZSQ010000031.1"/>
</dbReference>
<accession>A0A7X6K7Q3</accession>
<dbReference type="EMBL" id="JAAZSQ010000031">
    <property type="protein sequence ID" value="NKX56695.1"/>
    <property type="molecule type" value="Genomic_DNA"/>
</dbReference>
<name>A0A7X6K7Q3_9MICC</name>